<dbReference type="OrthoDB" id="687212at2759"/>
<dbReference type="Proteomes" id="UP001151287">
    <property type="component" value="Unassembled WGS sequence"/>
</dbReference>
<dbReference type="PROSITE" id="PS50878">
    <property type="entry name" value="RT_POL"/>
    <property type="match status" value="1"/>
</dbReference>
<dbReference type="EMBL" id="JAMQYH010000002">
    <property type="protein sequence ID" value="KAJ1697330.1"/>
    <property type="molecule type" value="Genomic_DNA"/>
</dbReference>
<gene>
    <name evidence="2" type="ORF">LUZ63_005842</name>
</gene>
<evidence type="ECO:0000313" key="3">
    <source>
        <dbReference type="Proteomes" id="UP001151287"/>
    </source>
</evidence>
<reference evidence="2" key="1">
    <citation type="journal article" date="2022" name="Cell">
        <title>Repeat-based holocentromeres influence genome architecture and karyotype evolution.</title>
        <authorList>
            <person name="Hofstatter P.G."/>
            <person name="Thangavel G."/>
            <person name="Lux T."/>
            <person name="Neumann P."/>
            <person name="Vondrak T."/>
            <person name="Novak P."/>
            <person name="Zhang M."/>
            <person name="Costa L."/>
            <person name="Castellani M."/>
            <person name="Scott A."/>
            <person name="Toegelov H."/>
            <person name="Fuchs J."/>
            <person name="Mata-Sucre Y."/>
            <person name="Dias Y."/>
            <person name="Vanzela A.L.L."/>
            <person name="Huettel B."/>
            <person name="Almeida C.C.S."/>
            <person name="Simkova H."/>
            <person name="Souza G."/>
            <person name="Pedrosa-Harand A."/>
            <person name="Macas J."/>
            <person name="Mayer K.F.X."/>
            <person name="Houben A."/>
            <person name="Marques A."/>
        </authorList>
    </citation>
    <scope>NUCLEOTIDE SEQUENCE</scope>
    <source>
        <strain evidence="2">RhyBre1mFocal</strain>
    </source>
</reference>
<dbReference type="PANTHER" id="PTHR33116:SF78">
    <property type="entry name" value="OS12G0587133 PROTEIN"/>
    <property type="match status" value="1"/>
</dbReference>
<evidence type="ECO:0000313" key="2">
    <source>
        <dbReference type="EMBL" id="KAJ1697330.1"/>
    </source>
</evidence>
<comment type="caution">
    <text evidence="2">The sequence shown here is derived from an EMBL/GenBank/DDBJ whole genome shotgun (WGS) entry which is preliminary data.</text>
</comment>
<dbReference type="InterPro" id="IPR000477">
    <property type="entry name" value="RT_dom"/>
</dbReference>
<organism evidence="2 3">
    <name type="scientific">Rhynchospora breviuscula</name>
    <dbReference type="NCBI Taxonomy" id="2022672"/>
    <lineage>
        <taxon>Eukaryota</taxon>
        <taxon>Viridiplantae</taxon>
        <taxon>Streptophyta</taxon>
        <taxon>Embryophyta</taxon>
        <taxon>Tracheophyta</taxon>
        <taxon>Spermatophyta</taxon>
        <taxon>Magnoliopsida</taxon>
        <taxon>Liliopsida</taxon>
        <taxon>Poales</taxon>
        <taxon>Cyperaceae</taxon>
        <taxon>Cyperoideae</taxon>
        <taxon>Rhynchosporeae</taxon>
        <taxon>Rhynchospora</taxon>
    </lineage>
</organism>
<dbReference type="PANTHER" id="PTHR33116">
    <property type="entry name" value="REVERSE TRANSCRIPTASE ZINC-BINDING DOMAIN-CONTAINING PROTEIN-RELATED-RELATED"/>
    <property type="match status" value="1"/>
</dbReference>
<dbReference type="Pfam" id="PF13966">
    <property type="entry name" value="zf-RVT"/>
    <property type="match status" value="1"/>
</dbReference>
<proteinExistence type="predicted"/>
<feature type="domain" description="Reverse transcriptase" evidence="1">
    <location>
        <begin position="1"/>
        <end position="99"/>
    </location>
</feature>
<evidence type="ECO:0000259" key="1">
    <source>
        <dbReference type="PROSITE" id="PS50878"/>
    </source>
</evidence>
<dbReference type="AlphaFoldDB" id="A0A9Q0CNS1"/>
<protein>
    <recommendedName>
        <fullName evidence="1">Reverse transcriptase domain-containing protein</fullName>
    </recommendedName>
</protein>
<name>A0A9Q0CNS1_9POAL</name>
<keyword evidence="3" id="KW-1185">Reference proteome</keyword>
<sequence length="520" mass="59110">MLHTASTTLPLSICSKLPHPFIILQYADDTLLFATAKGTAVQVLKAVLNSFEMVSGVHLNLHKCSLVPFNLSAPSTASITSVLGINATTLPMQYLGLPLSLFKPDRVAFRQLIDKLQCKLAGWKSALLSRAGRVTLASSVLSTIPVYFMSVFKLPAWVIRAIDRIRRDFIWGSSSNNRRAMHLLSWDRVCLPKTLGGFGLLDLKLQNTALLLRWWWRLYHAPNSLWTVFASVLFSKRDRSIPPISWNSKGSFFWRDLLSIRLYFQLSTSKVIGSGLNSSFWYDNWGGHCLCLYANSAQHPPRRFISLKQALPLWHSLIPSPMSLQQNFLHHVLHNLDFNSQLDSLVWKWNSLGTYTASSAYKWLISTGKTSFPLKCIWKLKVPPSIKLFLVLVSHGRILTQDQLLKRNFTVSQGCVLCSQPICETLPHLFILCPFSAHLWLSLGFNLISIQSDPNRPFKDQLLSLFNGVLQCSQKRVTLATTLWALWLERNNRTFRNEARSLDTIHHWIICESTLFMKAC</sequence>
<accession>A0A9Q0CNS1</accession>
<dbReference type="InterPro" id="IPR026960">
    <property type="entry name" value="RVT-Znf"/>
</dbReference>